<keyword evidence="4" id="KW-1185">Reference proteome</keyword>
<sequence length="854" mass="92909">MHYALPDYVLLSHSQDDDGEQEDRLLLVVEIKALGRVDPDTQGGRQTAETIFQRTFQQRENQARLAFRSHPSQNTVEIVMASGPWFAPYTFKRSEILPDEASDDEGSPQDYSPPIRKRLRNRKGALCSFYSATAVLALIIIICSILGGQPTAVLRKAEDVGRGGNRRGERSTVSQDGGKRKRGAKSSPKTAAPVAVVNHVFQLGPSGERNALNPWFLQLLGRIKNDLAGFKAEFETQNSWFDLRKNPTGDGHAEGFVLPTTVAGPVPEAEDTDIGHVVRLDEDPALASEPSTPGNGSETLNMMQLNAMLSPAIRRTTRAPHGGSDTPSIDSRPRFGTLPPGAQEAQSTESGSGTDDDTTPKGLRDRQIQGSSSQRSTRELSPSEAYLGRRLDGSLRPAQRHPMPLDSSPPHFTPHKRLFSRHTPGDESDSDPFTVHDSPGPAAIPRPASSPPYAPYVPMDEDPPSRSAQSRPSDRVQQVHTDPSIPSTSLAPPSQPLPLSRAVKPSPNVEWVDPLPLRRALSRAMVGRIGDPTPCNDPRLTATQQEWRRRLPCRDELIMIAMKTPLVAGVRDVERAFRDAGMPPDINRRAFAWFQDYLEKMRIANGIEPAASATDSGATTGPPPPTSGGDGARMSRPPHASGSGARATDSTAGRRDTSDSSESSSHSNDFSDDSASPADLGPAHEAQMNRLTEGIGNLDVANVPRRGGAPRPSSQRGNPKQVHTHRPDRLDRGARLRILRRLGMNKKQAEDVHDRYVQFSSKDELSRRDALERFVKFDDAVTGRTATTSVAPVREQSQRAGSSALPGPSNINRAQDSEEDPSQQADADFVLPESNPEPGQSGTNASRKGKERQR</sequence>
<keyword evidence="2" id="KW-1133">Transmembrane helix</keyword>
<proteinExistence type="predicted"/>
<feature type="compositionally biased region" description="Pro residues" evidence="1">
    <location>
        <begin position="442"/>
        <end position="455"/>
    </location>
</feature>
<keyword evidence="2" id="KW-0812">Transmembrane</keyword>
<dbReference type="AlphaFoldDB" id="A0A2G8RPJ9"/>
<evidence type="ECO:0000256" key="2">
    <source>
        <dbReference type="SAM" id="Phobius"/>
    </source>
</evidence>
<comment type="caution">
    <text evidence="3">The sequence shown here is derived from an EMBL/GenBank/DDBJ whole genome shotgun (WGS) entry which is preliminary data.</text>
</comment>
<feature type="compositionally biased region" description="Low complexity" evidence="1">
    <location>
        <begin position="660"/>
        <end position="676"/>
    </location>
</feature>
<reference evidence="3 4" key="1">
    <citation type="journal article" date="2015" name="Sci. Rep.">
        <title>Chromosome-level genome map provides insights into diverse defense mechanisms in the medicinal fungus Ganoderma sinense.</title>
        <authorList>
            <person name="Zhu Y."/>
            <person name="Xu J."/>
            <person name="Sun C."/>
            <person name="Zhou S."/>
            <person name="Xu H."/>
            <person name="Nelson D.R."/>
            <person name="Qian J."/>
            <person name="Song J."/>
            <person name="Luo H."/>
            <person name="Xiang L."/>
            <person name="Li Y."/>
            <person name="Xu Z."/>
            <person name="Ji A."/>
            <person name="Wang L."/>
            <person name="Lu S."/>
            <person name="Hayward A."/>
            <person name="Sun W."/>
            <person name="Li X."/>
            <person name="Schwartz D.C."/>
            <person name="Wang Y."/>
            <person name="Chen S."/>
        </authorList>
    </citation>
    <scope>NUCLEOTIDE SEQUENCE [LARGE SCALE GENOMIC DNA]</scope>
    <source>
        <strain evidence="3 4">ZZ0214-1</strain>
    </source>
</reference>
<feature type="compositionally biased region" description="Low complexity" evidence="1">
    <location>
        <begin position="486"/>
        <end position="500"/>
    </location>
</feature>
<feature type="compositionally biased region" description="Polar residues" evidence="1">
    <location>
        <begin position="837"/>
        <end position="846"/>
    </location>
</feature>
<feature type="region of interest" description="Disordered" evidence="1">
    <location>
        <begin position="610"/>
        <end position="682"/>
    </location>
</feature>
<evidence type="ECO:0000313" key="3">
    <source>
        <dbReference type="EMBL" id="PIL23426.1"/>
    </source>
</evidence>
<dbReference type="Proteomes" id="UP000230002">
    <property type="component" value="Unassembled WGS sequence"/>
</dbReference>
<feature type="region of interest" description="Disordered" evidence="1">
    <location>
        <begin position="159"/>
        <end position="191"/>
    </location>
</feature>
<evidence type="ECO:0000256" key="1">
    <source>
        <dbReference type="SAM" id="MobiDB-lite"/>
    </source>
</evidence>
<organism evidence="3 4">
    <name type="scientific">Ganoderma sinense ZZ0214-1</name>
    <dbReference type="NCBI Taxonomy" id="1077348"/>
    <lineage>
        <taxon>Eukaryota</taxon>
        <taxon>Fungi</taxon>
        <taxon>Dikarya</taxon>
        <taxon>Basidiomycota</taxon>
        <taxon>Agaricomycotina</taxon>
        <taxon>Agaricomycetes</taxon>
        <taxon>Polyporales</taxon>
        <taxon>Polyporaceae</taxon>
        <taxon>Ganoderma</taxon>
    </lineage>
</organism>
<feature type="region of interest" description="Disordered" evidence="1">
    <location>
        <begin position="316"/>
        <end position="509"/>
    </location>
</feature>
<feature type="compositionally biased region" description="Basic and acidic residues" evidence="1">
    <location>
        <begin position="358"/>
        <end position="367"/>
    </location>
</feature>
<feature type="region of interest" description="Disordered" evidence="1">
    <location>
        <begin position="788"/>
        <end position="854"/>
    </location>
</feature>
<name>A0A2G8RPJ9_9APHY</name>
<dbReference type="OrthoDB" id="2765105at2759"/>
<accession>A0A2G8RPJ9</accession>
<feature type="compositionally biased region" description="Low complexity" evidence="1">
    <location>
        <begin position="610"/>
        <end position="620"/>
    </location>
</feature>
<dbReference type="EMBL" id="AYKW01000068">
    <property type="protein sequence ID" value="PIL23426.1"/>
    <property type="molecule type" value="Genomic_DNA"/>
</dbReference>
<feature type="region of interest" description="Disordered" evidence="1">
    <location>
        <begin position="700"/>
        <end position="733"/>
    </location>
</feature>
<feature type="compositionally biased region" description="Basic and acidic residues" evidence="1">
    <location>
        <begin position="159"/>
        <end position="170"/>
    </location>
</feature>
<keyword evidence="2" id="KW-0472">Membrane</keyword>
<evidence type="ECO:0000313" key="4">
    <source>
        <dbReference type="Proteomes" id="UP000230002"/>
    </source>
</evidence>
<feature type="transmembrane region" description="Helical" evidence="2">
    <location>
        <begin position="125"/>
        <end position="147"/>
    </location>
</feature>
<feature type="compositionally biased region" description="Polar residues" evidence="1">
    <location>
        <begin position="466"/>
        <end position="485"/>
    </location>
</feature>
<gene>
    <name evidence="3" type="ORF">GSI_14737</name>
</gene>
<protein>
    <submittedName>
        <fullName evidence="3">Uncharacterized protein</fullName>
    </submittedName>
</protein>